<dbReference type="GO" id="GO:0016887">
    <property type="term" value="F:ATP hydrolysis activity"/>
    <property type="evidence" value="ECO:0007669"/>
    <property type="project" value="InterPro"/>
</dbReference>
<feature type="compositionally biased region" description="Low complexity" evidence="1">
    <location>
        <begin position="218"/>
        <end position="228"/>
    </location>
</feature>
<organism evidence="4">
    <name type="scientific">Pseudo-nitzschia australis</name>
    <dbReference type="NCBI Taxonomy" id="44445"/>
    <lineage>
        <taxon>Eukaryota</taxon>
        <taxon>Sar</taxon>
        <taxon>Stramenopiles</taxon>
        <taxon>Ochrophyta</taxon>
        <taxon>Bacillariophyta</taxon>
        <taxon>Bacillariophyceae</taxon>
        <taxon>Bacillariophycidae</taxon>
        <taxon>Bacillariales</taxon>
        <taxon>Bacillariaceae</taxon>
        <taxon>Pseudo-nitzschia</taxon>
    </lineage>
</organism>
<evidence type="ECO:0000259" key="2">
    <source>
        <dbReference type="SMART" id="SM00853"/>
    </source>
</evidence>
<feature type="region of interest" description="Disordered" evidence="1">
    <location>
        <begin position="156"/>
        <end position="202"/>
    </location>
</feature>
<dbReference type="InterPro" id="IPR037198">
    <property type="entry name" value="MutL_C_sf"/>
</dbReference>
<feature type="compositionally biased region" description="Polar residues" evidence="1">
    <location>
        <begin position="78"/>
        <end position="90"/>
    </location>
</feature>
<sequence>MNSICIALHCIAYQCYSTMNAAHQLAARLQLQQQLNQYGGDGNQRGGLQQQQQQQQQPAGGAQNLMGMNNAMGVGNQPLHSHSQHAQHTANAHGVQHTQHGMGGSLQQQQQQQLQDHRIEEEEADGGPYEYEDEGDNRREHKRRFAFVNNFSNAKMQHECAGREKEGERSKDERNSRGAAAHRQRSTTATSAAEQENDQGACPQLKQSKLSAVVALEKNTTSTATTRTKTSRNEKENSPEEQAPPRKKIRQMTKRGEDETNQEGFSSPHISMQDATTRSRTKTVEEEQTPSSTLLPVDRISDSERRKWNEIQSKFSRDDDDDNGHEPANLSRSASLGGSRTTNTAAAAPVTPEDEFATPGTLSSSELAAGIRSASAGKHSSRVPSSSTRPRLGMNFLQQFAHQATDESSPSKTEISIHSKYQQIGRSSFLQQFAHQADDGSNISANETATATATATSRNVHQRRTKSALPSVNESEASSVDDKTSHGEVHGKNPNAITCRGGELRTCTKRTERDETESISLPKDYPETKNSNLCSTEPEYSNPKEDCASTTNNNAFADGATEVQVVWESYFSTEDVCSKARAERLNMHKRKQEIHDIRRLVKSKSQERSEFGQPDIDTKTGEIKNGVKSDDEQRDIGDGDSSSSPFIRISKSTFRSGMEVIGQFNLGFILARCPRNHLWIMDQHACDEKYNFEQLCKKTVMHVQPLIRPLPVELNPSEEACVLDHMDIFASNGFKFKFDKEAPIRHRLSLTSLPHSGAHEGRKAVGFGPSDVSALCAILTEGSCYEAGSGGTGTDGTGMYGNNAVRRYAGSSTNMENADRLLARLPKAIAMFASRACRTSIMIGTALSQKEMTTIVQKLSRTDMPWNCPHGRPTMRHVANILPVLLKDEHRAAEHIAIPTISVVPATQHDE</sequence>
<dbReference type="SMART" id="SM00853">
    <property type="entry name" value="MutL_C"/>
    <property type="match status" value="1"/>
</dbReference>
<feature type="compositionally biased region" description="Acidic residues" evidence="1">
    <location>
        <begin position="121"/>
        <end position="135"/>
    </location>
</feature>
<feature type="compositionally biased region" description="Low complexity" evidence="1">
    <location>
        <begin position="382"/>
        <end position="391"/>
    </location>
</feature>
<feature type="compositionally biased region" description="Low complexity" evidence="1">
    <location>
        <begin position="341"/>
        <end position="351"/>
    </location>
</feature>
<protein>
    <recommendedName>
        <fullName evidence="2">MutL C-terminal dimerisation domain-containing protein</fullName>
    </recommendedName>
</protein>
<feature type="compositionally biased region" description="Basic and acidic residues" evidence="1">
    <location>
        <begin position="598"/>
        <end position="637"/>
    </location>
</feature>
<name>A0A6V0BI65_9STRA</name>
<evidence type="ECO:0000256" key="1">
    <source>
        <dbReference type="SAM" id="MobiDB-lite"/>
    </source>
</evidence>
<feature type="compositionally biased region" description="Basic and acidic residues" evidence="1">
    <location>
        <begin position="156"/>
        <end position="176"/>
    </location>
</feature>
<feature type="compositionally biased region" description="Basic and acidic residues" evidence="1">
    <location>
        <begin position="480"/>
        <end position="491"/>
    </location>
</feature>
<dbReference type="InterPro" id="IPR038973">
    <property type="entry name" value="MutL/Mlh/Pms-like"/>
</dbReference>
<dbReference type="PANTHER" id="PTHR10073">
    <property type="entry name" value="DNA MISMATCH REPAIR PROTEIN MLH, PMS, MUTL"/>
    <property type="match status" value="1"/>
</dbReference>
<dbReference type="GO" id="GO:0032389">
    <property type="term" value="C:MutLalpha complex"/>
    <property type="evidence" value="ECO:0007669"/>
    <property type="project" value="TreeGrafter"/>
</dbReference>
<dbReference type="PANTHER" id="PTHR10073:SF52">
    <property type="entry name" value="MISMATCH REPAIR ENDONUCLEASE PMS2"/>
    <property type="match status" value="1"/>
</dbReference>
<dbReference type="Gene3D" id="3.30.1540.20">
    <property type="entry name" value="MutL, C-terminal domain, dimerisation subdomain"/>
    <property type="match status" value="1"/>
</dbReference>
<gene>
    <name evidence="3" type="ORF">PAUS00366_LOCUS17361</name>
    <name evidence="4" type="ORF">PAUS00366_LOCUS17362</name>
</gene>
<feature type="region of interest" description="Disordered" evidence="1">
    <location>
        <begin position="217"/>
        <end position="391"/>
    </location>
</feature>
<dbReference type="InterPro" id="IPR042120">
    <property type="entry name" value="MutL_C_dimsub"/>
</dbReference>
<feature type="region of interest" description="Disordered" evidence="1">
    <location>
        <begin position="598"/>
        <end position="644"/>
    </location>
</feature>
<dbReference type="EMBL" id="HBIX01025245">
    <property type="protein sequence ID" value="CAE0724604.1"/>
    <property type="molecule type" value="Transcribed_RNA"/>
</dbReference>
<dbReference type="InterPro" id="IPR014790">
    <property type="entry name" value="MutL_C"/>
</dbReference>
<feature type="region of interest" description="Disordered" evidence="1">
    <location>
        <begin position="38"/>
        <end position="138"/>
    </location>
</feature>
<feature type="compositionally biased region" description="Low complexity" evidence="1">
    <location>
        <begin position="46"/>
        <end position="63"/>
    </location>
</feature>
<dbReference type="EMBL" id="HBIX01025246">
    <property type="protein sequence ID" value="CAE0724605.1"/>
    <property type="molecule type" value="Transcribed_RNA"/>
</dbReference>
<dbReference type="GO" id="GO:0006298">
    <property type="term" value="P:mismatch repair"/>
    <property type="evidence" value="ECO:0007669"/>
    <property type="project" value="InterPro"/>
</dbReference>
<evidence type="ECO:0000313" key="3">
    <source>
        <dbReference type="EMBL" id="CAE0724604.1"/>
    </source>
</evidence>
<proteinExistence type="predicted"/>
<accession>A0A6V0BI65</accession>
<feature type="region of interest" description="Disordered" evidence="1">
    <location>
        <begin position="449"/>
        <end position="547"/>
    </location>
</feature>
<feature type="compositionally biased region" description="Polar residues" evidence="1">
    <location>
        <begin position="468"/>
        <end position="478"/>
    </location>
</feature>
<feature type="compositionally biased region" description="Polar residues" evidence="1">
    <location>
        <begin position="262"/>
        <end position="278"/>
    </location>
</feature>
<dbReference type="SUPFAM" id="SSF118116">
    <property type="entry name" value="DNA mismatch repair protein MutL"/>
    <property type="match status" value="2"/>
</dbReference>
<feature type="compositionally biased region" description="Polar residues" evidence="1">
    <location>
        <begin position="330"/>
        <end position="340"/>
    </location>
</feature>
<feature type="domain" description="MutL C-terminal dimerisation" evidence="2">
    <location>
        <begin position="660"/>
        <end position="847"/>
    </location>
</feature>
<evidence type="ECO:0000313" key="4">
    <source>
        <dbReference type="EMBL" id="CAE0724605.1"/>
    </source>
</evidence>
<dbReference type="GO" id="GO:0005524">
    <property type="term" value="F:ATP binding"/>
    <property type="evidence" value="ECO:0007669"/>
    <property type="project" value="InterPro"/>
</dbReference>
<reference evidence="4" key="1">
    <citation type="submission" date="2021-01" db="EMBL/GenBank/DDBJ databases">
        <authorList>
            <person name="Corre E."/>
            <person name="Pelletier E."/>
            <person name="Niang G."/>
            <person name="Scheremetjew M."/>
            <person name="Finn R."/>
            <person name="Kale V."/>
            <person name="Holt S."/>
            <person name="Cochrane G."/>
            <person name="Meng A."/>
            <person name="Brown T."/>
            <person name="Cohen L."/>
        </authorList>
    </citation>
    <scope>NUCLEOTIDE SEQUENCE</scope>
    <source>
        <strain evidence="4">10249 10 AB</strain>
    </source>
</reference>
<dbReference type="AlphaFoldDB" id="A0A6V0BI65"/>
<dbReference type="Pfam" id="PF08676">
    <property type="entry name" value="MutL_C"/>
    <property type="match status" value="1"/>
</dbReference>
<dbReference type="GO" id="GO:0140664">
    <property type="term" value="F:ATP-dependent DNA damage sensor activity"/>
    <property type="evidence" value="ECO:0007669"/>
    <property type="project" value="InterPro"/>
</dbReference>
<feature type="compositionally biased region" description="Polar residues" evidence="1">
    <location>
        <begin position="528"/>
        <end position="539"/>
    </location>
</feature>
<feature type="compositionally biased region" description="Basic and acidic residues" evidence="1">
    <location>
        <begin position="299"/>
        <end position="309"/>
    </location>
</feature>